<dbReference type="InterPro" id="IPR036412">
    <property type="entry name" value="HAD-like_sf"/>
</dbReference>
<dbReference type="GO" id="GO:0019143">
    <property type="term" value="F:3-deoxy-manno-octulosonate-8-phosphatase activity"/>
    <property type="evidence" value="ECO:0007669"/>
    <property type="project" value="UniProtKB-EC"/>
</dbReference>
<dbReference type="InterPro" id="IPR023214">
    <property type="entry name" value="HAD_sf"/>
</dbReference>
<reference evidence="8 9" key="1">
    <citation type="submission" date="2020-08" db="EMBL/GenBank/DDBJ databases">
        <title>Genomic Encyclopedia of Type Strains, Phase IV (KMG-V): Genome sequencing to study the core and pangenomes of soil and plant-associated prokaryotes.</title>
        <authorList>
            <person name="Whitman W."/>
        </authorList>
    </citation>
    <scope>NUCLEOTIDE SEQUENCE [LARGE SCALE GENOMIC DNA]</scope>
    <source>
        <strain evidence="8 9">X5P3</strain>
    </source>
</reference>
<sequence length="218" mass="23556">MPLSSEPSSLTLYHRLMSAVMLSPEDRARRVKVLLFDVDGVLTNGEITIIPNGAPNTELKGVEVKSFSAHDGLGISLARLAGLKIGFVTKRNSQVVAIRARDLKIDHVYQGQAHKMEAIAKILVAEGCTLDELAYVGDDIIDLPVMRRVGFAIATANARPQVKAAAHYTTPMSGGFGAGRDAIDFILNARGILDEMIERYLDAENPESQRADIGVGNM</sequence>
<comment type="cofactor">
    <cofactor evidence="1 7">
        <name>Mg(2+)</name>
        <dbReference type="ChEBI" id="CHEBI:18420"/>
    </cofactor>
</comment>
<dbReference type="InterPro" id="IPR050793">
    <property type="entry name" value="CMP-NeuNAc_synthase"/>
</dbReference>
<accession>A0A7W7ZPX0</accession>
<evidence type="ECO:0000256" key="5">
    <source>
        <dbReference type="ARBA" id="ARBA00022801"/>
    </source>
</evidence>
<dbReference type="Pfam" id="PF08282">
    <property type="entry name" value="Hydrolase_3"/>
    <property type="match status" value="1"/>
</dbReference>
<dbReference type="RefSeq" id="WP_311733080.1">
    <property type="nucleotide sequence ID" value="NZ_JACHIO010000008.1"/>
</dbReference>
<dbReference type="PANTHER" id="PTHR21485">
    <property type="entry name" value="HAD SUPERFAMILY MEMBERS CMAS AND KDSC"/>
    <property type="match status" value="1"/>
</dbReference>
<dbReference type="GO" id="GO:0046872">
    <property type="term" value="F:metal ion binding"/>
    <property type="evidence" value="ECO:0007669"/>
    <property type="project" value="UniProtKB-KW"/>
</dbReference>
<keyword evidence="6 7" id="KW-0460">Magnesium</keyword>
<proteinExistence type="inferred from homology"/>
<dbReference type="EMBL" id="JACHIO010000008">
    <property type="protein sequence ID" value="MBB5063960.1"/>
    <property type="molecule type" value="Genomic_DNA"/>
</dbReference>
<dbReference type="Gene3D" id="3.40.50.1000">
    <property type="entry name" value="HAD superfamily/HAD-like"/>
    <property type="match status" value="1"/>
</dbReference>
<gene>
    <name evidence="8" type="ORF">HDF15_002308</name>
</gene>
<dbReference type="EC" id="3.1.3.45" evidence="8"/>
<name>A0A7W7ZPX0_9BACT</name>
<evidence type="ECO:0000313" key="9">
    <source>
        <dbReference type="Proteomes" id="UP000584867"/>
    </source>
</evidence>
<feature type="binding site" evidence="7">
    <location>
        <position position="37"/>
    </location>
    <ligand>
        <name>Mg(2+)</name>
        <dbReference type="ChEBI" id="CHEBI:18420"/>
    </ligand>
</feature>
<dbReference type="FunFam" id="3.40.50.1000:FF:000029">
    <property type="entry name" value="3-deoxy-D-manno-octulosonate 8-phosphate phosphatase KdsC"/>
    <property type="match status" value="1"/>
</dbReference>
<feature type="binding site" evidence="7">
    <location>
        <position position="39"/>
    </location>
    <ligand>
        <name>substrate</name>
    </ligand>
</feature>
<organism evidence="8 9">
    <name type="scientific">Granulicella mallensis</name>
    <dbReference type="NCBI Taxonomy" id="940614"/>
    <lineage>
        <taxon>Bacteria</taxon>
        <taxon>Pseudomonadati</taxon>
        <taxon>Acidobacteriota</taxon>
        <taxon>Terriglobia</taxon>
        <taxon>Terriglobales</taxon>
        <taxon>Acidobacteriaceae</taxon>
        <taxon>Granulicella</taxon>
    </lineage>
</organism>
<dbReference type="PANTHER" id="PTHR21485:SF3">
    <property type="entry name" value="N-ACYLNEURAMINATE CYTIDYLYLTRANSFERASE"/>
    <property type="match status" value="1"/>
</dbReference>
<evidence type="ECO:0000256" key="7">
    <source>
        <dbReference type="PIRSR" id="PIRSR006118-2"/>
    </source>
</evidence>
<keyword evidence="4 7" id="KW-0479">Metal-binding</keyword>
<dbReference type="NCBIfam" id="TIGR01670">
    <property type="entry name" value="KdsC-phosphatas"/>
    <property type="match status" value="1"/>
</dbReference>
<dbReference type="AlphaFoldDB" id="A0A7W7ZPX0"/>
<dbReference type="InterPro" id="IPR010023">
    <property type="entry name" value="KdsC_fam"/>
</dbReference>
<evidence type="ECO:0000256" key="3">
    <source>
        <dbReference type="ARBA" id="ARBA00011881"/>
    </source>
</evidence>
<dbReference type="SFLD" id="SFLDG01136">
    <property type="entry name" value="C1.6:_Phosphoserine_Phosphatas"/>
    <property type="match status" value="1"/>
</dbReference>
<dbReference type="SFLD" id="SFLDS00003">
    <property type="entry name" value="Haloacid_Dehalogenase"/>
    <property type="match status" value="1"/>
</dbReference>
<feature type="binding site" evidence="7">
    <location>
        <position position="138"/>
    </location>
    <ligand>
        <name>Mg(2+)</name>
        <dbReference type="ChEBI" id="CHEBI:18420"/>
    </ligand>
</feature>
<evidence type="ECO:0000256" key="4">
    <source>
        <dbReference type="ARBA" id="ARBA00022723"/>
    </source>
</evidence>
<comment type="subunit">
    <text evidence="3">Homotetramer.</text>
</comment>
<keyword evidence="5 8" id="KW-0378">Hydrolase</keyword>
<dbReference type="SFLD" id="SFLDG01138">
    <property type="entry name" value="C1.6.2:_Deoxy-d-mannose-octulo"/>
    <property type="match status" value="1"/>
</dbReference>
<evidence type="ECO:0000256" key="6">
    <source>
        <dbReference type="ARBA" id="ARBA00022842"/>
    </source>
</evidence>
<dbReference type="PIRSF" id="PIRSF006118">
    <property type="entry name" value="KDO8-P_Ptase"/>
    <property type="match status" value="1"/>
</dbReference>
<protein>
    <submittedName>
        <fullName evidence="8">3-deoxy-D-manno-octulosonate 8-phosphate phosphatase (KDO 8-P phosphatase)</fullName>
        <ecNumber evidence="8">3.1.3.45</ecNumber>
    </submittedName>
</protein>
<comment type="similarity">
    <text evidence="2">Belongs to the KdsC family.</text>
</comment>
<dbReference type="Proteomes" id="UP000584867">
    <property type="component" value="Unassembled WGS sequence"/>
</dbReference>
<evidence type="ECO:0000256" key="1">
    <source>
        <dbReference type="ARBA" id="ARBA00001946"/>
    </source>
</evidence>
<comment type="caution">
    <text evidence="8">The sequence shown here is derived from an EMBL/GenBank/DDBJ whole genome shotgun (WGS) entry which is preliminary data.</text>
</comment>
<dbReference type="GO" id="GO:0008781">
    <property type="term" value="F:N-acylneuraminate cytidylyltransferase activity"/>
    <property type="evidence" value="ECO:0007669"/>
    <property type="project" value="TreeGrafter"/>
</dbReference>
<dbReference type="SUPFAM" id="SSF56784">
    <property type="entry name" value="HAD-like"/>
    <property type="match status" value="1"/>
</dbReference>
<evidence type="ECO:0000313" key="8">
    <source>
        <dbReference type="EMBL" id="MBB5063960.1"/>
    </source>
</evidence>
<evidence type="ECO:0000256" key="2">
    <source>
        <dbReference type="ARBA" id="ARBA00005893"/>
    </source>
</evidence>